<evidence type="ECO:0000313" key="9">
    <source>
        <dbReference type="Proteomes" id="UP000245783"/>
    </source>
</evidence>
<evidence type="ECO:0000256" key="2">
    <source>
        <dbReference type="ARBA" id="ARBA00023110"/>
    </source>
</evidence>
<dbReference type="FunFam" id="3.10.50.40:FF:000026">
    <property type="entry name" value="Peptidyl-prolyl cis-trans isomerase"/>
    <property type="match status" value="1"/>
</dbReference>
<dbReference type="GO" id="GO:0005829">
    <property type="term" value="C:cytosol"/>
    <property type="evidence" value="ECO:0007669"/>
    <property type="project" value="TreeGrafter"/>
</dbReference>
<dbReference type="CDD" id="cd00201">
    <property type="entry name" value="WW"/>
    <property type="match status" value="1"/>
</dbReference>
<gene>
    <name evidence="8" type="ORF">IE81DRAFT_338346</name>
</gene>
<dbReference type="PROSITE" id="PS50198">
    <property type="entry name" value="PPIC_PPIASE_2"/>
    <property type="match status" value="1"/>
</dbReference>
<dbReference type="GO" id="GO:0003755">
    <property type="term" value="F:peptidyl-prolyl cis-trans isomerase activity"/>
    <property type="evidence" value="ECO:0007669"/>
    <property type="project" value="UniProtKB-UniRule"/>
</dbReference>
<dbReference type="SUPFAM" id="SSF54534">
    <property type="entry name" value="FKBP-like"/>
    <property type="match status" value="1"/>
</dbReference>
<evidence type="ECO:0000259" key="6">
    <source>
        <dbReference type="PROSITE" id="PS50020"/>
    </source>
</evidence>
<dbReference type="PANTHER" id="PTHR10657">
    <property type="entry name" value="PEPTIDYL-PROLYL CIS-TRANS ISOMERASE"/>
    <property type="match status" value="1"/>
</dbReference>
<feature type="domain" description="WW" evidence="6">
    <location>
        <begin position="2"/>
        <end position="36"/>
    </location>
</feature>
<dbReference type="OrthoDB" id="2530521at2759"/>
<dbReference type="InterPro" id="IPR000297">
    <property type="entry name" value="PPIase_PpiC"/>
</dbReference>
<dbReference type="EC" id="5.2.1.8" evidence="5"/>
<dbReference type="Gene3D" id="3.10.50.40">
    <property type="match status" value="1"/>
</dbReference>
<dbReference type="GeneID" id="37037408"/>
<dbReference type="Pfam" id="PF00397">
    <property type="entry name" value="WW"/>
    <property type="match status" value="1"/>
</dbReference>
<dbReference type="Proteomes" id="UP000245783">
    <property type="component" value="Unassembled WGS sequence"/>
</dbReference>
<evidence type="ECO:0000313" key="8">
    <source>
        <dbReference type="EMBL" id="PWN39742.1"/>
    </source>
</evidence>
<dbReference type="InterPro" id="IPR046357">
    <property type="entry name" value="PPIase_dom_sf"/>
</dbReference>
<accession>A0A316VQE3</accession>
<dbReference type="InterPro" id="IPR001202">
    <property type="entry name" value="WW_dom"/>
</dbReference>
<evidence type="ECO:0000256" key="4">
    <source>
        <dbReference type="PROSITE-ProRule" id="PRU00278"/>
    </source>
</evidence>
<evidence type="ECO:0000256" key="1">
    <source>
        <dbReference type="ARBA" id="ARBA00000971"/>
    </source>
</evidence>
<dbReference type="SUPFAM" id="SSF51045">
    <property type="entry name" value="WW domain"/>
    <property type="match status" value="1"/>
</dbReference>
<organism evidence="8 9">
    <name type="scientific">Ceraceosorus guamensis</name>
    <dbReference type="NCBI Taxonomy" id="1522189"/>
    <lineage>
        <taxon>Eukaryota</taxon>
        <taxon>Fungi</taxon>
        <taxon>Dikarya</taxon>
        <taxon>Basidiomycota</taxon>
        <taxon>Ustilaginomycotina</taxon>
        <taxon>Exobasidiomycetes</taxon>
        <taxon>Ceraceosorales</taxon>
        <taxon>Ceraceosoraceae</taxon>
        <taxon>Ceraceosorus</taxon>
    </lineage>
</organism>
<reference evidence="8 9" key="1">
    <citation type="journal article" date="2018" name="Mol. Biol. Evol.">
        <title>Broad Genomic Sampling Reveals a Smut Pathogenic Ancestry of the Fungal Clade Ustilaginomycotina.</title>
        <authorList>
            <person name="Kijpornyongpan T."/>
            <person name="Mondo S.J."/>
            <person name="Barry K."/>
            <person name="Sandor L."/>
            <person name="Lee J."/>
            <person name="Lipzen A."/>
            <person name="Pangilinan J."/>
            <person name="LaButti K."/>
            <person name="Hainaut M."/>
            <person name="Henrissat B."/>
            <person name="Grigoriev I.V."/>
            <person name="Spatafora J.W."/>
            <person name="Aime M.C."/>
        </authorList>
    </citation>
    <scope>NUCLEOTIDE SEQUENCE [LARGE SCALE GENOMIC DNA]</scope>
    <source>
        <strain evidence="8 9">MCA 4658</strain>
    </source>
</reference>
<dbReference type="SMART" id="SM00456">
    <property type="entry name" value="WW"/>
    <property type="match status" value="1"/>
</dbReference>
<evidence type="ECO:0000259" key="7">
    <source>
        <dbReference type="PROSITE" id="PS50198"/>
    </source>
</evidence>
<comment type="catalytic activity">
    <reaction evidence="1 5">
        <text>[protein]-peptidylproline (omega=180) = [protein]-peptidylproline (omega=0)</text>
        <dbReference type="Rhea" id="RHEA:16237"/>
        <dbReference type="Rhea" id="RHEA-COMP:10747"/>
        <dbReference type="Rhea" id="RHEA-COMP:10748"/>
        <dbReference type="ChEBI" id="CHEBI:83833"/>
        <dbReference type="ChEBI" id="CHEBI:83834"/>
        <dbReference type="EC" id="5.2.1.8"/>
    </reaction>
</comment>
<dbReference type="AlphaFoldDB" id="A0A316VQE3"/>
<evidence type="ECO:0000256" key="3">
    <source>
        <dbReference type="ARBA" id="ARBA00023235"/>
    </source>
</evidence>
<dbReference type="PROSITE" id="PS01159">
    <property type="entry name" value="WW_DOMAIN_1"/>
    <property type="match status" value="1"/>
</dbReference>
<dbReference type="EMBL" id="KZ819447">
    <property type="protein sequence ID" value="PWN39742.1"/>
    <property type="molecule type" value="Genomic_DNA"/>
</dbReference>
<keyword evidence="2 4" id="KW-0697">Rotamase</keyword>
<dbReference type="InParanoid" id="A0A316VQE3"/>
<name>A0A316VQE3_9BASI</name>
<dbReference type="STRING" id="1522189.A0A316VQE3"/>
<dbReference type="GO" id="GO:0060261">
    <property type="term" value="P:positive regulation of transcription initiation by RNA polymerase II"/>
    <property type="evidence" value="ECO:0007669"/>
    <property type="project" value="UniProtKB-ARBA"/>
</dbReference>
<dbReference type="InterPro" id="IPR036020">
    <property type="entry name" value="WW_dom_sf"/>
</dbReference>
<dbReference type="InterPro" id="IPR023058">
    <property type="entry name" value="PPIase_PpiC_CS"/>
</dbReference>
<sequence>MASMSSTWEVRFSNSKQLPYFHDPSTGASSWEPPSELSDSQIRSLPGAAQYLGGGASATNGSSAGGHAGQVRASHLLVKHRESRRPSSWKESNIIRSPAEAEEILKGHLTSLGANPTPEKFAELAKVHSDCSSARSGGDLGFFGKGQMQKAFEDNTYALQVGQLSDIVSTDSGKHLILRTA</sequence>
<proteinExistence type="predicted"/>
<dbReference type="PANTHER" id="PTHR10657:SF4">
    <property type="entry name" value="PEPTIDYL-PROLYL CIS-TRANS ISOMERASE-RELATED"/>
    <property type="match status" value="1"/>
</dbReference>
<feature type="domain" description="PpiC" evidence="7">
    <location>
        <begin position="68"/>
        <end position="181"/>
    </location>
</feature>
<keyword evidence="3 4" id="KW-0413">Isomerase</keyword>
<keyword evidence="9" id="KW-1185">Reference proteome</keyword>
<dbReference type="Pfam" id="PF00639">
    <property type="entry name" value="Rotamase"/>
    <property type="match status" value="1"/>
</dbReference>
<evidence type="ECO:0000256" key="5">
    <source>
        <dbReference type="RuleBase" id="RU363014"/>
    </source>
</evidence>
<dbReference type="GO" id="GO:0005634">
    <property type="term" value="C:nucleus"/>
    <property type="evidence" value="ECO:0007669"/>
    <property type="project" value="TreeGrafter"/>
</dbReference>
<dbReference type="InterPro" id="IPR051370">
    <property type="entry name" value="PPIase_Pin1"/>
</dbReference>
<dbReference type="PROSITE" id="PS50020">
    <property type="entry name" value="WW_DOMAIN_2"/>
    <property type="match status" value="1"/>
</dbReference>
<dbReference type="Gene3D" id="2.20.70.10">
    <property type="match status" value="1"/>
</dbReference>
<dbReference type="PROSITE" id="PS01096">
    <property type="entry name" value="PPIC_PPIASE_1"/>
    <property type="match status" value="1"/>
</dbReference>
<dbReference type="FunCoup" id="A0A316VQE3">
    <property type="interactions" value="554"/>
</dbReference>
<dbReference type="RefSeq" id="XP_025366902.1">
    <property type="nucleotide sequence ID" value="XM_025515538.1"/>
</dbReference>
<protein>
    <recommendedName>
        <fullName evidence="5">Peptidyl-prolyl cis-trans isomerase</fullName>
        <ecNumber evidence="5">5.2.1.8</ecNumber>
    </recommendedName>
</protein>